<protein>
    <recommendedName>
        <fullName evidence="10">CRISPR-associated endonuclease Cas1</fullName>
        <ecNumber evidence="10">3.1.-.-</ecNumber>
    </recommendedName>
</protein>
<dbReference type="PANTHER" id="PTHR34353">
    <property type="entry name" value="CRISPR-ASSOCIATED ENDONUCLEASE CAS1 1"/>
    <property type="match status" value="1"/>
</dbReference>
<keyword evidence="7 10" id="KW-0238">DNA-binding</keyword>
<accession>A0A9D2HER5</accession>
<comment type="cofactor">
    <cofactor evidence="10">
        <name>Mg(2+)</name>
        <dbReference type="ChEBI" id="CHEBI:18420"/>
    </cofactor>
    <cofactor evidence="10">
        <name>Mn(2+)</name>
        <dbReference type="ChEBI" id="CHEBI:29035"/>
    </cofactor>
</comment>
<sequence>MKRHLNTLFVTTQDTWLSKEGECVELSLDRKTLGKIPLHTLQSIVCFGHVSCSQYLLEHCARLGVSVTWFTEYGRFMAAMQGPTTGNVLLRRAQYRLADSAQSSADLARFFIIGKIANCRTVLLRQARSTEDSYLEEASAKLKSILQRLSRPHNLDTVRGMEGEAAHIYFEAFPLLIKKDYRASIRFEGRSRKPPLDEMNCLLSFFYALLANDIKSALEGVGLDPAVGFLHRERPGRPSLALDGMEEFRPYLADRLALTLVNRQQITASDFIRTEVGGFRLKDKARKTLLTAWQERKREEVEHPFLKEKMTVGMLLHMQARLLARYVRGDMDAYPPFAMR</sequence>
<comment type="caution">
    <text evidence="11">The sequence shown here is derived from an EMBL/GenBank/DDBJ whole genome shotgun (WGS) entry which is preliminary data.</text>
</comment>
<dbReference type="Pfam" id="PF01867">
    <property type="entry name" value="Cas_Cas1"/>
    <property type="match status" value="1"/>
</dbReference>
<feature type="binding site" evidence="10">
    <location>
        <position position="231"/>
    </location>
    <ligand>
        <name>Mn(2+)</name>
        <dbReference type="ChEBI" id="CHEBI:29035"/>
    </ligand>
</feature>
<evidence type="ECO:0000256" key="1">
    <source>
        <dbReference type="ARBA" id="ARBA00022722"/>
    </source>
</evidence>
<evidence type="ECO:0000256" key="10">
    <source>
        <dbReference type="HAMAP-Rule" id="MF_01470"/>
    </source>
</evidence>
<keyword evidence="4 10" id="KW-0378">Hydrolase</keyword>
<dbReference type="InterPro" id="IPR002729">
    <property type="entry name" value="CRISPR-assoc_Cas1"/>
</dbReference>
<reference evidence="11" key="2">
    <citation type="submission" date="2021-04" db="EMBL/GenBank/DDBJ databases">
        <authorList>
            <person name="Gilroy R."/>
        </authorList>
    </citation>
    <scope>NUCLEOTIDE SEQUENCE</scope>
    <source>
        <strain evidence="11">CHK186-16707</strain>
    </source>
</reference>
<dbReference type="EMBL" id="DXAN01000026">
    <property type="protein sequence ID" value="HJA09159.1"/>
    <property type="molecule type" value="Genomic_DNA"/>
</dbReference>
<evidence type="ECO:0000256" key="7">
    <source>
        <dbReference type="ARBA" id="ARBA00023125"/>
    </source>
</evidence>
<dbReference type="GO" id="GO:0016787">
    <property type="term" value="F:hydrolase activity"/>
    <property type="evidence" value="ECO:0007669"/>
    <property type="project" value="UniProtKB-KW"/>
</dbReference>
<dbReference type="InterPro" id="IPR042206">
    <property type="entry name" value="CRISPR-assoc_Cas1_C"/>
</dbReference>
<keyword evidence="1 10" id="KW-0540">Nuclease</keyword>
<dbReference type="Proteomes" id="UP000824225">
    <property type="component" value="Unassembled WGS sequence"/>
</dbReference>
<evidence type="ECO:0000256" key="9">
    <source>
        <dbReference type="ARBA" id="ARBA00038592"/>
    </source>
</evidence>
<dbReference type="InterPro" id="IPR019856">
    <property type="entry name" value="CRISPR-assoc_Cas1_DVULG"/>
</dbReference>
<dbReference type="NCBIfam" id="TIGR00287">
    <property type="entry name" value="cas1"/>
    <property type="match status" value="1"/>
</dbReference>
<reference evidence="11" key="1">
    <citation type="journal article" date="2021" name="PeerJ">
        <title>Extensive microbial diversity within the chicken gut microbiome revealed by metagenomics and culture.</title>
        <authorList>
            <person name="Gilroy R."/>
            <person name="Ravi A."/>
            <person name="Getino M."/>
            <person name="Pursley I."/>
            <person name="Horton D.L."/>
            <person name="Alikhan N.F."/>
            <person name="Baker D."/>
            <person name="Gharbi K."/>
            <person name="Hall N."/>
            <person name="Watson M."/>
            <person name="Adriaenssens E.M."/>
            <person name="Foster-Nyarko E."/>
            <person name="Jarju S."/>
            <person name="Secka A."/>
            <person name="Antonio M."/>
            <person name="Oren A."/>
            <person name="Chaudhuri R.R."/>
            <person name="La Ragione R."/>
            <person name="Hildebrand F."/>
            <person name="Pallen M.J."/>
        </authorList>
    </citation>
    <scope>NUCLEOTIDE SEQUENCE</scope>
    <source>
        <strain evidence="11">CHK186-16707</strain>
    </source>
</reference>
<dbReference type="PANTHER" id="PTHR34353:SF2">
    <property type="entry name" value="CRISPR-ASSOCIATED ENDONUCLEASE CAS1 1"/>
    <property type="match status" value="1"/>
</dbReference>
<keyword evidence="5 10" id="KW-0460">Magnesium</keyword>
<evidence type="ECO:0000256" key="5">
    <source>
        <dbReference type="ARBA" id="ARBA00022842"/>
    </source>
</evidence>
<evidence type="ECO:0000313" key="12">
    <source>
        <dbReference type="Proteomes" id="UP000824225"/>
    </source>
</evidence>
<keyword evidence="3 10" id="KW-0255">Endonuclease</keyword>
<keyword evidence="8 10" id="KW-0464">Manganese</keyword>
<dbReference type="GO" id="GO:0043571">
    <property type="term" value="P:maintenance of CRISPR repeat elements"/>
    <property type="evidence" value="ECO:0007669"/>
    <property type="project" value="UniProtKB-UniRule"/>
</dbReference>
<dbReference type="NCBIfam" id="TIGR03640">
    <property type="entry name" value="cas1_DVULG"/>
    <property type="match status" value="1"/>
</dbReference>
<dbReference type="InterPro" id="IPR050646">
    <property type="entry name" value="Cas1"/>
</dbReference>
<feature type="binding site" evidence="10">
    <location>
        <position position="246"/>
    </location>
    <ligand>
        <name>Mn(2+)</name>
        <dbReference type="ChEBI" id="CHEBI:29035"/>
    </ligand>
</feature>
<comment type="similarity">
    <text evidence="10">Belongs to the CRISPR-associated endonuclease Cas1 family.</text>
</comment>
<name>A0A9D2HER5_9BACT</name>
<evidence type="ECO:0000256" key="8">
    <source>
        <dbReference type="ARBA" id="ARBA00023211"/>
    </source>
</evidence>
<evidence type="ECO:0000256" key="2">
    <source>
        <dbReference type="ARBA" id="ARBA00022723"/>
    </source>
</evidence>
<organism evidence="11 12">
    <name type="scientific">Candidatus Mailhella merdigallinarum</name>
    <dbReference type="NCBI Taxonomy" id="2838658"/>
    <lineage>
        <taxon>Bacteria</taxon>
        <taxon>Pseudomonadati</taxon>
        <taxon>Thermodesulfobacteriota</taxon>
        <taxon>Desulfovibrionia</taxon>
        <taxon>Desulfovibrionales</taxon>
        <taxon>Desulfovibrionaceae</taxon>
        <taxon>Mailhella</taxon>
    </lineage>
</organism>
<gene>
    <name evidence="11" type="primary">cas1c</name>
    <name evidence="10" type="synonym">cas1</name>
    <name evidence="11" type="ORF">H9962_08235</name>
</gene>
<evidence type="ECO:0000256" key="4">
    <source>
        <dbReference type="ARBA" id="ARBA00022801"/>
    </source>
</evidence>
<keyword evidence="2 10" id="KW-0479">Metal-binding</keyword>
<dbReference type="GO" id="GO:0046872">
    <property type="term" value="F:metal ion binding"/>
    <property type="evidence" value="ECO:0007669"/>
    <property type="project" value="UniProtKB-UniRule"/>
</dbReference>
<feature type="binding site" evidence="10">
    <location>
        <position position="162"/>
    </location>
    <ligand>
        <name>Mn(2+)</name>
        <dbReference type="ChEBI" id="CHEBI:29035"/>
    </ligand>
</feature>
<dbReference type="InterPro" id="IPR042211">
    <property type="entry name" value="CRISPR-assoc_Cas1_N"/>
</dbReference>
<evidence type="ECO:0000256" key="3">
    <source>
        <dbReference type="ARBA" id="ARBA00022759"/>
    </source>
</evidence>
<dbReference type="AlphaFoldDB" id="A0A9D2HER5"/>
<comment type="subunit">
    <text evidence="9 10">Homodimer, forms a heterotetramer with a Cas2 homodimer.</text>
</comment>
<comment type="function">
    <text evidence="10">CRISPR (clustered regularly interspaced short palindromic repeat), is an adaptive immune system that provides protection against mobile genetic elements (viruses, transposable elements and conjugative plasmids). CRISPR clusters contain spacers, sequences complementary to antecedent mobile elements, and target invading nucleic acids. CRISPR clusters are transcribed and processed into CRISPR RNA (crRNA). Acts as a dsDNA endonuclease. Involved in the integration of spacer DNA into the CRISPR cassette.</text>
</comment>
<dbReference type="EC" id="3.1.-.-" evidence="10"/>
<evidence type="ECO:0000313" key="11">
    <source>
        <dbReference type="EMBL" id="HJA09159.1"/>
    </source>
</evidence>
<dbReference type="GO" id="GO:0004520">
    <property type="term" value="F:DNA endonuclease activity"/>
    <property type="evidence" value="ECO:0007669"/>
    <property type="project" value="InterPro"/>
</dbReference>
<keyword evidence="6 10" id="KW-0051">Antiviral defense</keyword>
<dbReference type="GO" id="GO:0051607">
    <property type="term" value="P:defense response to virus"/>
    <property type="evidence" value="ECO:0007669"/>
    <property type="project" value="UniProtKB-UniRule"/>
</dbReference>
<evidence type="ECO:0000256" key="6">
    <source>
        <dbReference type="ARBA" id="ARBA00023118"/>
    </source>
</evidence>
<dbReference type="HAMAP" id="MF_01470">
    <property type="entry name" value="Cas1"/>
    <property type="match status" value="1"/>
</dbReference>
<dbReference type="Gene3D" id="1.20.120.920">
    <property type="entry name" value="CRISPR-associated endonuclease Cas1, C-terminal domain"/>
    <property type="match status" value="1"/>
</dbReference>
<dbReference type="Gene3D" id="3.100.10.20">
    <property type="entry name" value="CRISPR-associated endonuclease Cas1, N-terminal domain"/>
    <property type="match status" value="1"/>
</dbReference>
<dbReference type="CDD" id="cd09721">
    <property type="entry name" value="Cas1_I-C"/>
    <property type="match status" value="1"/>
</dbReference>
<proteinExistence type="inferred from homology"/>
<dbReference type="GO" id="GO:0003677">
    <property type="term" value="F:DNA binding"/>
    <property type="evidence" value="ECO:0007669"/>
    <property type="project" value="UniProtKB-KW"/>
</dbReference>